<dbReference type="PANTHER" id="PTHR10353:SF246">
    <property type="entry name" value="3-ALPHA-(S)-STRICTOSIDINE BETA-GLUCOSIDASE"/>
    <property type="match status" value="1"/>
</dbReference>
<dbReference type="SUPFAM" id="SSF51445">
    <property type="entry name" value="(Trans)glycosidases"/>
    <property type="match status" value="1"/>
</dbReference>
<evidence type="ECO:0000313" key="4">
    <source>
        <dbReference type="EMBL" id="KAK1418706.1"/>
    </source>
</evidence>
<dbReference type="FunFam" id="3.20.20.80:FF:000041">
    <property type="entry name" value="Beta-glucosidase 7"/>
    <property type="match status" value="1"/>
</dbReference>
<comment type="caution">
    <text evidence="4">The sequence shown here is derived from an EMBL/GenBank/DDBJ whole genome shotgun (WGS) entry which is preliminary data.</text>
</comment>
<dbReference type="PANTHER" id="PTHR10353">
    <property type="entry name" value="GLYCOSYL HYDROLASE"/>
    <property type="match status" value="1"/>
</dbReference>
<dbReference type="Gene3D" id="3.20.20.80">
    <property type="entry name" value="Glycosidases"/>
    <property type="match status" value="1"/>
</dbReference>
<keyword evidence="5" id="KW-1185">Reference proteome</keyword>
<dbReference type="InterPro" id="IPR033132">
    <property type="entry name" value="GH_1_N_CS"/>
</dbReference>
<organism evidence="4 5">
    <name type="scientific">Tagetes erecta</name>
    <name type="common">African marigold</name>
    <dbReference type="NCBI Taxonomy" id="13708"/>
    <lineage>
        <taxon>Eukaryota</taxon>
        <taxon>Viridiplantae</taxon>
        <taxon>Streptophyta</taxon>
        <taxon>Embryophyta</taxon>
        <taxon>Tracheophyta</taxon>
        <taxon>Spermatophyta</taxon>
        <taxon>Magnoliopsida</taxon>
        <taxon>eudicotyledons</taxon>
        <taxon>Gunneridae</taxon>
        <taxon>Pentapetalae</taxon>
        <taxon>asterids</taxon>
        <taxon>campanulids</taxon>
        <taxon>Asterales</taxon>
        <taxon>Asteraceae</taxon>
        <taxon>Asteroideae</taxon>
        <taxon>Heliantheae alliance</taxon>
        <taxon>Tageteae</taxon>
        <taxon>Tagetes</taxon>
    </lineage>
</organism>
<dbReference type="InterPro" id="IPR001360">
    <property type="entry name" value="Glyco_hydro_1"/>
</dbReference>
<keyword evidence="2" id="KW-0378">Hydrolase</keyword>
<dbReference type="EMBL" id="JAUHHV010000007">
    <property type="protein sequence ID" value="KAK1418706.1"/>
    <property type="molecule type" value="Genomic_DNA"/>
</dbReference>
<dbReference type="GO" id="GO:0005975">
    <property type="term" value="P:carbohydrate metabolic process"/>
    <property type="evidence" value="ECO:0007669"/>
    <property type="project" value="InterPro"/>
</dbReference>
<protein>
    <submittedName>
        <fullName evidence="4">Uncharacterized protein</fullName>
    </submittedName>
</protein>
<evidence type="ECO:0000256" key="2">
    <source>
        <dbReference type="ARBA" id="ARBA00022801"/>
    </source>
</evidence>
<evidence type="ECO:0000256" key="3">
    <source>
        <dbReference type="RuleBase" id="RU003690"/>
    </source>
</evidence>
<reference evidence="4" key="1">
    <citation type="journal article" date="2023" name="bioRxiv">
        <title>Improved chromosome-level genome assembly for marigold (Tagetes erecta).</title>
        <authorList>
            <person name="Jiang F."/>
            <person name="Yuan L."/>
            <person name="Wang S."/>
            <person name="Wang H."/>
            <person name="Xu D."/>
            <person name="Wang A."/>
            <person name="Fan W."/>
        </authorList>
    </citation>
    <scope>NUCLEOTIDE SEQUENCE</scope>
    <source>
        <strain evidence="4">WSJ</strain>
        <tissue evidence="4">Leaf</tissue>
    </source>
</reference>
<evidence type="ECO:0000313" key="5">
    <source>
        <dbReference type="Proteomes" id="UP001229421"/>
    </source>
</evidence>
<dbReference type="Pfam" id="PF00232">
    <property type="entry name" value="Glyco_hydro_1"/>
    <property type="match status" value="1"/>
</dbReference>
<dbReference type="PRINTS" id="PR00131">
    <property type="entry name" value="GLHYDRLASE1"/>
</dbReference>
<proteinExistence type="inferred from homology"/>
<sequence>MPIDYGTYDHDPDIKRSDFPEDFMFGVGTSSYQIEGAWNEGGKGLHIWDCYALRHPEKITDRSNACVTVDFYHKMKEDVQLLKKMGVNYFRFSISWSRILPGGKVSMGKSLEGINFYNKLIDELKANDIEPFVTLFHWDLPNALEEEYMGFLSPKIVDDFVNYAEICFWEFGDRVKNWVTLNEPYRFSYFGYVTGQHAPGRGGEGQEGDPESEPYTVAFNLINCHAAAYRKYQQDFQDAQKGKVGITLDVNFFKPFSNDQNDVKAVEYAYDFMFGLFMEPLTSGDWPSNVKEFATKPSLNQPNGRALPTFTDDLKKKLIHSYDFLGINYYTANFIQFVDSFGPSDGFVTDSHYKSSEAGKDSKGNVIGPAPFPESWVYLCANELVDLLLHIKKTYNVEKYFVITENGAPELNEDGSYYDSGNDPKKKKEKVIKTYEQVKDDEFRLKYIKWHLDAIRRANSKWSIDSIIWKKHLVMGYFVWSFTDSYEWGGGYTQRFGLNYVDYKNKLLRYPKKSALWYKKFLSEKKEVVAYETRKRSVNVVQLEDEANGVPTKATEVDKKLKKAKA</sequence>
<evidence type="ECO:0000256" key="1">
    <source>
        <dbReference type="ARBA" id="ARBA00010838"/>
    </source>
</evidence>
<dbReference type="AlphaFoldDB" id="A0AAD8KCP8"/>
<comment type="similarity">
    <text evidence="1 3">Belongs to the glycosyl hydrolase 1 family.</text>
</comment>
<gene>
    <name evidence="4" type="ORF">QVD17_27852</name>
</gene>
<accession>A0AAD8KCP8</accession>
<dbReference type="PROSITE" id="PS00653">
    <property type="entry name" value="GLYCOSYL_HYDROL_F1_2"/>
    <property type="match status" value="1"/>
</dbReference>
<dbReference type="InterPro" id="IPR017853">
    <property type="entry name" value="GH"/>
</dbReference>
<dbReference type="Proteomes" id="UP001229421">
    <property type="component" value="Unassembled WGS sequence"/>
</dbReference>
<name>A0AAD8KCP8_TARER</name>
<dbReference type="GO" id="GO:0008422">
    <property type="term" value="F:beta-glucosidase activity"/>
    <property type="evidence" value="ECO:0007669"/>
    <property type="project" value="TreeGrafter"/>
</dbReference>